<protein>
    <recommendedName>
        <fullName evidence="4">Extracellular membrane protein CFEM domain-containing protein</fullName>
    </recommendedName>
</protein>
<dbReference type="EMBL" id="JFFI01002424">
    <property type="protein sequence ID" value="KXH33889.1"/>
    <property type="molecule type" value="Genomic_DNA"/>
</dbReference>
<evidence type="ECO:0008006" key="4">
    <source>
        <dbReference type="Google" id="ProtNLM"/>
    </source>
</evidence>
<gene>
    <name evidence="2" type="ORF">CSAL01_13259</name>
</gene>
<feature type="signal peptide" evidence="1">
    <location>
        <begin position="1"/>
        <end position="16"/>
    </location>
</feature>
<comment type="caution">
    <text evidence="2">The sequence shown here is derived from an EMBL/GenBank/DDBJ whole genome shotgun (WGS) entry which is preliminary data.</text>
</comment>
<dbReference type="Proteomes" id="UP000070121">
    <property type="component" value="Unassembled WGS sequence"/>
</dbReference>
<keyword evidence="1" id="KW-0732">Signal</keyword>
<name>A0A135SDA4_9PEZI</name>
<evidence type="ECO:0000256" key="1">
    <source>
        <dbReference type="SAM" id="SignalP"/>
    </source>
</evidence>
<reference evidence="2 3" key="1">
    <citation type="submission" date="2014-02" db="EMBL/GenBank/DDBJ databases">
        <title>The genome sequence of Colletotrichum salicis CBS 607.94.</title>
        <authorList>
            <person name="Baroncelli R."/>
            <person name="Thon M.R."/>
        </authorList>
    </citation>
    <scope>NUCLEOTIDE SEQUENCE [LARGE SCALE GENOMIC DNA]</scope>
    <source>
        <strain evidence="2 3">CBS 607.94</strain>
    </source>
</reference>
<evidence type="ECO:0000313" key="2">
    <source>
        <dbReference type="EMBL" id="KXH33889.1"/>
    </source>
</evidence>
<sequence length="127" mass="14503">MKLTTILLVLKPLIAAGGGPNDPDSLPRIRLPLHELPECWQECLQLENSHYPPNINKVNVHDFCVDDGYHLRFWSYHALPTCTAGKYDREQGMYTQAVRVIHLHWVTTTLLPWTKAKVSTWAGTLVE</sequence>
<accession>A0A135SDA4</accession>
<proteinExistence type="predicted"/>
<keyword evidence="3" id="KW-1185">Reference proteome</keyword>
<evidence type="ECO:0000313" key="3">
    <source>
        <dbReference type="Proteomes" id="UP000070121"/>
    </source>
</evidence>
<feature type="chain" id="PRO_5007802054" description="Extracellular membrane protein CFEM domain-containing protein" evidence="1">
    <location>
        <begin position="17"/>
        <end position="127"/>
    </location>
</feature>
<organism evidence="2 3">
    <name type="scientific">Colletotrichum salicis</name>
    <dbReference type="NCBI Taxonomy" id="1209931"/>
    <lineage>
        <taxon>Eukaryota</taxon>
        <taxon>Fungi</taxon>
        <taxon>Dikarya</taxon>
        <taxon>Ascomycota</taxon>
        <taxon>Pezizomycotina</taxon>
        <taxon>Sordariomycetes</taxon>
        <taxon>Hypocreomycetidae</taxon>
        <taxon>Glomerellales</taxon>
        <taxon>Glomerellaceae</taxon>
        <taxon>Colletotrichum</taxon>
        <taxon>Colletotrichum acutatum species complex</taxon>
    </lineage>
</organism>
<dbReference type="OrthoDB" id="4847041at2759"/>
<dbReference type="AlphaFoldDB" id="A0A135SDA4"/>